<protein>
    <submittedName>
        <fullName evidence="2">SnoaL-like domain-containing protein</fullName>
    </submittedName>
</protein>
<evidence type="ECO:0000313" key="2">
    <source>
        <dbReference type="EMBL" id="SOC80242.1"/>
    </source>
</evidence>
<accession>A0A285X4K2</accession>
<evidence type="ECO:0000313" key="3">
    <source>
        <dbReference type="Proteomes" id="UP000219193"/>
    </source>
</evidence>
<evidence type="ECO:0000259" key="1">
    <source>
        <dbReference type="Pfam" id="PF12680"/>
    </source>
</evidence>
<dbReference type="AlphaFoldDB" id="A0A285X4K2"/>
<reference evidence="3" key="1">
    <citation type="submission" date="2017-09" db="EMBL/GenBank/DDBJ databases">
        <authorList>
            <person name="Varghese N."/>
            <person name="Submissions S."/>
        </authorList>
    </citation>
    <scope>NUCLEOTIDE SEQUENCE [LARGE SCALE GENOMIC DNA]</scope>
    <source>
        <strain evidence="3">CGMCC 1.12641</strain>
    </source>
</reference>
<dbReference type="InterPro" id="IPR037401">
    <property type="entry name" value="SnoaL-like"/>
</dbReference>
<dbReference type="RefSeq" id="WP_097056028.1">
    <property type="nucleotide sequence ID" value="NZ_OCMF01000002.1"/>
</dbReference>
<name>A0A285X4K2_9FLAO</name>
<dbReference type="EMBL" id="OCMF01000002">
    <property type="protein sequence ID" value="SOC80242.1"/>
    <property type="molecule type" value="Genomic_DNA"/>
</dbReference>
<organism evidence="2 3">
    <name type="scientific">Salinimicrobium sediminis</name>
    <dbReference type="NCBI Taxonomy" id="1343891"/>
    <lineage>
        <taxon>Bacteria</taxon>
        <taxon>Pseudomonadati</taxon>
        <taxon>Bacteroidota</taxon>
        <taxon>Flavobacteriia</taxon>
        <taxon>Flavobacteriales</taxon>
        <taxon>Flavobacteriaceae</taxon>
        <taxon>Salinimicrobium</taxon>
    </lineage>
</organism>
<gene>
    <name evidence="2" type="ORF">SAMN06296241_1788</name>
</gene>
<dbReference type="Proteomes" id="UP000219193">
    <property type="component" value="Unassembled WGS sequence"/>
</dbReference>
<dbReference type="SUPFAM" id="SSF54427">
    <property type="entry name" value="NTF2-like"/>
    <property type="match status" value="1"/>
</dbReference>
<feature type="domain" description="SnoaL-like" evidence="1">
    <location>
        <begin position="9"/>
        <end position="104"/>
    </location>
</feature>
<sequence>MKEKEEFLREVNRAYAEGDEKWFMDHITDDICWVIVGEKDIGGKSEFKEVLEQMKEMPALNIEVENIYVTNTHGIVEGVVISRNRLGQKKHYGFCDIYKFAEGKDLRISTITSYVIDISRHLQYRESC</sequence>
<keyword evidence="3" id="KW-1185">Reference proteome</keyword>
<dbReference type="InterPro" id="IPR032710">
    <property type="entry name" value="NTF2-like_dom_sf"/>
</dbReference>
<dbReference type="Gene3D" id="3.10.450.50">
    <property type="match status" value="1"/>
</dbReference>
<dbReference type="Pfam" id="PF12680">
    <property type="entry name" value="SnoaL_2"/>
    <property type="match status" value="1"/>
</dbReference>
<proteinExistence type="predicted"/>
<dbReference type="OrthoDB" id="6692273at2"/>